<sequence>MSGFEVAPDELRAAGIRLVGLARECAEQPALRYAAKAEQAGDPLLADALSDFQGASADAVKGLVGDLDELGNGLREGAERYAKHEDDVHWEFPAVETAQPSGVIPAALG</sequence>
<evidence type="ECO:0000313" key="2">
    <source>
        <dbReference type="Proteomes" id="UP001144096"/>
    </source>
</evidence>
<protein>
    <submittedName>
        <fullName evidence="1">Uncharacterized protein</fullName>
    </submittedName>
</protein>
<name>A0A9X2SNV4_9PSEU</name>
<gene>
    <name evidence="1" type="ORF">M8542_42005</name>
</gene>
<organism evidence="1 2">
    <name type="scientific">Amycolatopsis iheyensis</name>
    <dbReference type="NCBI Taxonomy" id="2945988"/>
    <lineage>
        <taxon>Bacteria</taxon>
        <taxon>Bacillati</taxon>
        <taxon>Actinomycetota</taxon>
        <taxon>Actinomycetes</taxon>
        <taxon>Pseudonocardiales</taxon>
        <taxon>Pseudonocardiaceae</taxon>
        <taxon>Amycolatopsis</taxon>
    </lineage>
</organism>
<dbReference type="AlphaFoldDB" id="A0A9X2SNV4"/>
<comment type="caution">
    <text evidence="1">The sequence shown here is derived from an EMBL/GenBank/DDBJ whole genome shotgun (WGS) entry which is preliminary data.</text>
</comment>
<reference evidence="1" key="1">
    <citation type="submission" date="2022-06" db="EMBL/GenBank/DDBJ databases">
        <title>Amycolatopsis iheyaensis sp. nov., a new species of the genus Amycolatopsis isolated from soil in Iheya island, Japan.</title>
        <authorList>
            <person name="Ngamcharungchit C."/>
            <person name="Kanto H."/>
            <person name="Take A."/>
            <person name="Intra B."/>
            <person name="Matsumoto A."/>
            <person name="Panbangred W."/>
            <person name="Inahashi Y."/>
        </authorList>
    </citation>
    <scope>NUCLEOTIDE SEQUENCE</scope>
    <source>
        <strain evidence="1">OK19-0408</strain>
    </source>
</reference>
<dbReference type="Proteomes" id="UP001144096">
    <property type="component" value="Unassembled WGS sequence"/>
</dbReference>
<keyword evidence="2" id="KW-1185">Reference proteome</keyword>
<evidence type="ECO:0000313" key="1">
    <source>
        <dbReference type="EMBL" id="MCR6489412.1"/>
    </source>
</evidence>
<dbReference type="EMBL" id="JAMXQV010000032">
    <property type="protein sequence ID" value="MCR6489412.1"/>
    <property type="molecule type" value="Genomic_DNA"/>
</dbReference>
<dbReference type="RefSeq" id="WP_257925981.1">
    <property type="nucleotide sequence ID" value="NZ_JAMXQV010000032.1"/>
</dbReference>
<accession>A0A9X2SNV4</accession>
<proteinExistence type="predicted"/>